<proteinExistence type="predicted"/>
<comment type="caution">
    <text evidence="1">The sequence shown here is derived from an EMBL/GenBank/DDBJ whole genome shotgun (WGS) entry which is preliminary data.</text>
</comment>
<sequence length="51" mass="6179">MSEFEIIKSQSLHQSLKRQSLKLFKFEMSELRQNLKMSEFELLKVKVHVRV</sequence>
<dbReference type="Proteomes" id="UP000265703">
    <property type="component" value="Unassembled WGS sequence"/>
</dbReference>
<organism evidence="1 2">
    <name type="scientific">Glomus cerebriforme</name>
    <dbReference type="NCBI Taxonomy" id="658196"/>
    <lineage>
        <taxon>Eukaryota</taxon>
        <taxon>Fungi</taxon>
        <taxon>Fungi incertae sedis</taxon>
        <taxon>Mucoromycota</taxon>
        <taxon>Glomeromycotina</taxon>
        <taxon>Glomeromycetes</taxon>
        <taxon>Glomerales</taxon>
        <taxon>Glomeraceae</taxon>
        <taxon>Glomus</taxon>
    </lineage>
</organism>
<name>A0A397T096_9GLOM</name>
<evidence type="ECO:0000313" key="1">
    <source>
        <dbReference type="EMBL" id="RIA91890.1"/>
    </source>
</evidence>
<reference evidence="1 2" key="1">
    <citation type="submission" date="2018-06" db="EMBL/GenBank/DDBJ databases">
        <title>Comparative genomics reveals the genomic features of Rhizophagus irregularis, R. cerebriforme, R. diaphanum and Gigaspora rosea, and their symbiotic lifestyle signature.</title>
        <authorList>
            <person name="Morin E."/>
            <person name="San Clemente H."/>
            <person name="Chen E.C.H."/>
            <person name="De La Providencia I."/>
            <person name="Hainaut M."/>
            <person name="Kuo A."/>
            <person name="Kohler A."/>
            <person name="Murat C."/>
            <person name="Tang N."/>
            <person name="Roy S."/>
            <person name="Loubradou J."/>
            <person name="Henrissat B."/>
            <person name="Grigoriev I.V."/>
            <person name="Corradi N."/>
            <person name="Roux C."/>
            <person name="Martin F.M."/>
        </authorList>
    </citation>
    <scope>NUCLEOTIDE SEQUENCE [LARGE SCALE GENOMIC DNA]</scope>
    <source>
        <strain evidence="1 2">DAOM 227022</strain>
    </source>
</reference>
<keyword evidence="2" id="KW-1185">Reference proteome</keyword>
<dbReference type="EMBL" id="QKYT01000140">
    <property type="protein sequence ID" value="RIA91890.1"/>
    <property type="molecule type" value="Genomic_DNA"/>
</dbReference>
<accession>A0A397T096</accession>
<gene>
    <name evidence="1" type="ORF">C1645_821442</name>
</gene>
<protein>
    <submittedName>
        <fullName evidence="1">Uncharacterized protein</fullName>
    </submittedName>
</protein>
<dbReference type="AlphaFoldDB" id="A0A397T096"/>
<evidence type="ECO:0000313" key="2">
    <source>
        <dbReference type="Proteomes" id="UP000265703"/>
    </source>
</evidence>